<dbReference type="RefSeq" id="WP_188803165.1">
    <property type="nucleotide sequence ID" value="NZ_BAAAOU010000003.1"/>
</dbReference>
<protein>
    <recommendedName>
        <fullName evidence="4">STAS domain-containing protein</fullName>
    </recommendedName>
</protein>
<proteinExistence type="predicted"/>
<feature type="region of interest" description="Disordered" evidence="1">
    <location>
        <begin position="44"/>
        <end position="70"/>
    </location>
</feature>
<keyword evidence="3" id="KW-1185">Reference proteome</keyword>
<sequence>MSVYSRARRALPARVKTPLRRALKGTLRTVDEYLPDSLSRRVRRAVGRSTPARAPRGAAPAGDPLGLAPGRGPAASLATVATGRAAAVTGRDPESAHRLNRALLGGRAPRPAGGGRRIAVLAAADLVAGLESAGHEVHPLLPGTARATIDLSEVAVIDLAGVAGTWAGALDAEGVALYLELQDALSHARSQGVSVWLVDRGPDRFRLGAVALRRDGGVLTIRPGAVPPQHHITEDPGDAPTGVVDLLRDLDPLQPPSGHEPAAPQPVAQPAPRTASDALTNGSQEARR</sequence>
<name>A0ABQ2LLP8_9MICC</name>
<evidence type="ECO:0000256" key="1">
    <source>
        <dbReference type="SAM" id="MobiDB-lite"/>
    </source>
</evidence>
<gene>
    <name evidence="2" type="ORF">GCM10010977_00890</name>
</gene>
<dbReference type="Proteomes" id="UP000642509">
    <property type="component" value="Unassembled WGS sequence"/>
</dbReference>
<reference evidence="3" key="1">
    <citation type="journal article" date="2019" name="Int. J. Syst. Evol. Microbiol.">
        <title>The Global Catalogue of Microorganisms (GCM) 10K type strain sequencing project: providing services to taxonomists for standard genome sequencing and annotation.</title>
        <authorList>
            <consortium name="The Broad Institute Genomics Platform"/>
            <consortium name="The Broad Institute Genome Sequencing Center for Infectious Disease"/>
            <person name="Wu L."/>
            <person name="Ma J."/>
        </authorList>
    </citation>
    <scope>NUCLEOTIDE SEQUENCE [LARGE SCALE GENOMIC DNA]</scope>
    <source>
        <strain evidence="3">CGMCC 1.7064</strain>
    </source>
</reference>
<organism evidence="2 3">
    <name type="scientific">Citricoccus zhacaiensis</name>
    <dbReference type="NCBI Taxonomy" id="489142"/>
    <lineage>
        <taxon>Bacteria</taxon>
        <taxon>Bacillati</taxon>
        <taxon>Actinomycetota</taxon>
        <taxon>Actinomycetes</taxon>
        <taxon>Micrococcales</taxon>
        <taxon>Micrococcaceae</taxon>
        <taxon>Citricoccus</taxon>
    </lineage>
</organism>
<evidence type="ECO:0008006" key="4">
    <source>
        <dbReference type="Google" id="ProtNLM"/>
    </source>
</evidence>
<dbReference type="EMBL" id="BMLQ01000001">
    <property type="protein sequence ID" value="GGO39729.1"/>
    <property type="molecule type" value="Genomic_DNA"/>
</dbReference>
<feature type="compositionally biased region" description="Low complexity" evidence="1">
    <location>
        <begin position="51"/>
        <end position="70"/>
    </location>
</feature>
<accession>A0ABQ2LLP8</accession>
<comment type="caution">
    <text evidence="2">The sequence shown here is derived from an EMBL/GenBank/DDBJ whole genome shotgun (WGS) entry which is preliminary data.</text>
</comment>
<feature type="region of interest" description="Disordered" evidence="1">
    <location>
        <begin position="224"/>
        <end position="288"/>
    </location>
</feature>
<evidence type="ECO:0000313" key="2">
    <source>
        <dbReference type="EMBL" id="GGO39729.1"/>
    </source>
</evidence>
<evidence type="ECO:0000313" key="3">
    <source>
        <dbReference type="Proteomes" id="UP000642509"/>
    </source>
</evidence>
<feature type="compositionally biased region" description="Polar residues" evidence="1">
    <location>
        <begin position="277"/>
        <end position="288"/>
    </location>
</feature>